<protein>
    <submittedName>
        <fullName evidence="7">Metallophosphoesterase</fullName>
    </submittedName>
</protein>
<organism evidence="7 8">
    <name type="scientific">Comamonas endophytica</name>
    <dbReference type="NCBI Taxonomy" id="2949090"/>
    <lineage>
        <taxon>Bacteria</taxon>
        <taxon>Pseudomonadati</taxon>
        <taxon>Pseudomonadota</taxon>
        <taxon>Betaproteobacteria</taxon>
        <taxon>Burkholderiales</taxon>
        <taxon>Comamonadaceae</taxon>
        <taxon>Comamonas</taxon>
    </lineage>
</organism>
<keyword evidence="8" id="KW-1185">Reference proteome</keyword>
<feature type="domain" description="Calcineurin-like phosphoesterase" evidence="5">
    <location>
        <begin position="7"/>
        <end position="211"/>
    </location>
</feature>
<dbReference type="InterPro" id="IPR004843">
    <property type="entry name" value="Calcineurin-like_PHP"/>
</dbReference>
<feature type="domain" description="Calcineurin" evidence="6">
    <location>
        <begin position="323"/>
        <end position="377"/>
    </location>
</feature>
<dbReference type="InterPro" id="IPR050884">
    <property type="entry name" value="CNP_phosphodiesterase-III"/>
</dbReference>
<keyword evidence="3" id="KW-0408">Iron</keyword>
<dbReference type="PANTHER" id="PTHR42988">
    <property type="entry name" value="PHOSPHOHYDROLASE"/>
    <property type="match status" value="1"/>
</dbReference>
<dbReference type="Gene3D" id="3.60.21.10">
    <property type="match status" value="1"/>
</dbReference>
<evidence type="ECO:0000259" key="5">
    <source>
        <dbReference type="Pfam" id="PF00149"/>
    </source>
</evidence>
<dbReference type="InterPro" id="IPR029052">
    <property type="entry name" value="Metallo-depent_PP-like"/>
</dbReference>
<evidence type="ECO:0000259" key="6">
    <source>
        <dbReference type="Pfam" id="PF24408"/>
    </source>
</evidence>
<evidence type="ECO:0000313" key="7">
    <source>
        <dbReference type="EMBL" id="UYG50960.1"/>
    </source>
</evidence>
<sequence>MPKRHVRLALLSDLHAFQNLPGRGIAGPSYLPANPGVSDPDPFGDLDKLINKEALRSDLVMCGGDICDKADLGGFQFAWAKLNALKEKLGARELIATCGNHDLNSRLVDAEEDPDPKGALQTVQPMFPFSDERLTDRFWSRNFVLVNPMPGVRIVVLNTSAYHGNGDKEHHHGRVSERTITAIKNELDALEPADLNILLCHHHVRPLQGIWGKAPDSEFMKKGIELISTLTKCTATPWLTLHGHRHIPNLEFTVDPSSVVVGASTFSAQIQGRFNQFHLLDVEVDETAAAPLRGTIETWTWNVTGGWQRRPIMNDGEGFPPMCGFGSTFQPRAIVSKIEQVLGTVPGFLDWKDVLIQVPDLKFTTPAHFQQIESLLEKSQINLNRDREGRISQVGRSVPKSEVSE</sequence>
<dbReference type="Pfam" id="PF00149">
    <property type="entry name" value="Metallophos"/>
    <property type="match status" value="1"/>
</dbReference>
<accession>A0ABY6G7F2</accession>
<dbReference type="PANTHER" id="PTHR42988:SF2">
    <property type="entry name" value="CYCLIC NUCLEOTIDE PHOSPHODIESTERASE CBUA0032-RELATED"/>
    <property type="match status" value="1"/>
</dbReference>
<evidence type="ECO:0000313" key="8">
    <source>
        <dbReference type="Proteomes" id="UP001162800"/>
    </source>
</evidence>
<name>A0ABY6G7F2_9BURK</name>
<dbReference type="Pfam" id="PF24408">
    <property type="entry name" value="wHTH-Calcineurin_assc"/>
    <property type="match status" value="1"/>
</dbReference>
<evidence type="ECO:0000256" key="3">
    <source>
        <dbReference type="ARBA" id="ARBA00023004"/>
    </source>
</evidence>
<dbReference type="EMBL" id="CP106881">
    <property type="protein sequence ID" value="UYG50960.1"/>
    <property type="molecule type" value="Genomic_DNA"/>
</dbReference>
<dbReference type="InterPro" id="IPR057846">
    <property type="entry name" value="wHTH-Calcineurin_assc"/>
</dbReference>
<keyword evidence="1" id="KW-0479">Metal-binding</keyword>
<dbReference type="RefSeq" id="WP_231042054.1">
    <property type="nucleotide sequence ID" value="NZ_CP106881.1"/>
</dbReference>
<evidence type="ECO:0000256" key="2">
    <source>
        <dbReference type="ARBA" id="ARBA00022801"/>
    </source>
</evidence>
<evidence type="ECO:0000256" key="1">
    <source>
        <dbReference type="ARBA" id="ARBA00022723"/>
    </source>
</evidence>
<dbReference type="Proteomes" id="UP001162800">
    <property type="component" value="Chromosome"/>
</dbReference>
<dbReference type="SUPFAM" id="SSF56300">
    <property type="entry name" value="Metallo-dependent phosphatases"/>
    <property type="match status" value="1"/>
</dbReference>
<keyword evidence="2" id="KW-0378">Hydrolase</keyword>
<evidence type="ECO:0000256" key="4">
    <source>
        <dbReference type="ARBA" id="ARBA00025742"/>
    </source>
</evidence>
<gene>
    <name evidence="7" type="ORF">M9799_12785</name>
</gene>
<reference evidence="7" key="1">
    <citation type="submission" date="2022-09" db="EMBL/GenBank/DDBJ databases">
        <title>The complete genome of Acidovorax sp. 5MLIR.</title>
        <authorList>
            <person name="Liu L."/>
            <person name="Yue J."/>
            <person name="Yang F."/>
            <person name="Yuan J."/>
            <person name="Li L."/>
        </authorList>
    </citation>
    <scope>NUCLEOTIDE SEQUENCE</scope>
    <source>
        <strain evidence="7">5MLIR</strain>
    </source>
</reference>
<proteinExistence type="inferred from homology"/>
<comment type="similarity">
    <text evidence="4">Belongs to the cyclic nucleotide phosphodiesterase class-III family.</text>
</comment>